<organism evidence="10 11">
    <name type="scientific">Methylomonas methanica (strain DSM 25384 / MC09)</name>
    <dbReference type="NCBI Taxonomy" id="857087"/>
    <lineage>
        <taxon>Bacteria</taxon>
        <taxon>Pseudomonadati</taxon>
        <taxon>Pseudomonadota</taxon>
        <taxon>Gammaproteobacteria</taxon>
        <taxon>Methylococcales</taxon>
        <taxon>Methylococcaceae</taxon>
        <taxon>Methylomonas</taxon>
    </lineage>
</organism>
<dbReference type="GO" id="GO:0005886">
    <property type="term" value="C:plasma membrane"/>
    <property type="evidence" value="ECO:0007669"/>
    <property type="project" value="UniProtKB-SubCell"/>
</dbReference>
<feature type="region of interest" description="Disordered" evidence="7">
    <location>
        <begin position="543"/>
        <end position="566"/>
    </location>
</feature>
<reference key="2">
    <citation type="submission" date="2011-05" db="EMBL/GenBank/DDBJ databases">
        <title>Complete genome sequence of the aerobic marine methanotroph Methylomonas methanica MC09.</title>
        <authorList>
            <person name="Boden R."/>
            <person name="Cunliffe M."/>
            <person name="Scanlan J."/>
            <person name="Moussard H."/>
            <person name="Kits K.D."/>
            <person name="Klotz M."/>
            <person name="Jetten M."/>
            <person name="Vuilleumier S."/>
            <person name="Han J."/>
            <person name="Peters L."/>
            <person name="Mikhailova N."/>
            <person name="Teshima H."/>
            <person name="Tapia R."/>
            <person name="Kyrpides N."/>
            <person name="Ivanova N."/>
            <person name="Pagani I."/>
            <person name="Cheng J.-F."/>
            <person name="Goodwin L."/>
            <person name="Han C."/>
            <person name="Hauser L."/>
            <person name="Land M."/>
            <person name="Lapidus A."/>
            <person name="Lucas S."/>
            <person name="Pitluck S."/>
            <person name="Woyke T."/>
            <person name="Stein L.Y."/>
            <person name="Murrell C."/>
        </authorList>
    </citation>
    <scope>NUCLEOTIDE SEQUENCE</scope>
    <source>
        <strain>MC09</strain>
    </source>
</reference>
<feature type="coiled-coil region" evidence="6">
    <location>
        <begin position="271"/>
        <end position="302"/>
    </location>
</feature>
<dbReference type="Pfam" id="PF15975">
    <property type="entry name" value="Flot"/>
    <property type="match status" value="1"/>
</dbReference>
<keyword evidence="11" id="KW-1185">Reference proteome</keyword>
<protein>
    <submittedName>
        <fullName evidence="10">Band 7 protein</fullName>
    </submittedName>
</protein>
<evidence type="ECO:0000256" key="4">
    <source>
        <dbReference type="ARBA" id="ARBA00022475"/>
    </source>
</evidence>
<keyword evidence="8" id="KW-1133">Transmembrane helix</keyword>
<dbReference type="Gene3D" id="3.30.479.30">
    <property type="entry name" value="Band 7 domain"/>
    <property type="match status" value="1"/>
</dbReference>
<proteinExistence type="inferred from homology"/>
<evidence type="ECO:0000256" key="1">
    <source>
        <dbReference type="ARBA" id="ARBA00004167"/>
    </source>
</evidence>
<reference evidence="10 11" key="1">
    <citation type="journal article" date="2011" name="J. Bacteriol.">
        <title>Complete Genome Sequence of the Aerobic Marine Methanotroph Methylomonas methanica MC09.</title>
        <authorList>
            <person name="Boden R."/>
            <person name="Cunliffe M."/>
            <person name="Scanlan J."/>
            <person name="Moussard H."/>
            <person name="Kits K.D."/>
            <person name="Klotz M.G."/>
            <person name="Jetten M.S."/>
            <person name="Vuilleumier S."/>
            <person name="Han J."/>
            <person name="Peters L."/>
            <person name="Mikhailova N."/>
            <person name="Teshima H."/>
            <person name="Tapia R."/>
            <person name="Kyrpides N."/>
            <person name="Ivanova N."/>
            <person name="Pagani I."/>
            <person name="Cheng J.F."/>
            <person name="Goodwin L."/>
            <person name="Han C."/>
            <person name="Hauser L."/>
            <person name="Land M.L."/>
            <person name="Lapidus A."/>
            <person name="Lucas S."/>
            <person name="Pitluck S."/>
            <person name="Woyke T."/>
            <person name="Stein L."/>
            <person name="Murrell J.C."/>
        </authorList>
    </citation>
    <scope>NUCLEOTIDE SEQUENCE [LARGE SCALE GENOMIC DNA]</scope>
    <source>
        <strain evidence="10 11">MC09</strain>
    </source>
</reference>
<dbReference type="InterPro" id="IPR036013">
    <property type="entry name" value="Band_7/SPFH_dom_sf"/>
</dbReference>
<dbReference type="EMBL" id="CP002738">
    <property type="protein sequence ID" value="AEG00812.1"/>
    <property type="molecule type" value="Genomic_DNA"/>
</dbReference>
<evidence type="ECO:0000256" key="5">
    <source>
        <dbReference type="ARBA" id="ARBA00023136"/>
    </source>
</evidence>
<evidence type="ECO:0000256" key="7">
    <source>
        <dbReference type="SAM" id="MobiDB-lite"/>
    </source>
</evidence>
<evidence type="ECO:0000256" key="6">
    <source>
        <dbReference type="SAM" id="Coils"/>
    </source>
</evidence>
<evidence type="ECO:0000256" key="3">
    <source>
        <dbReference type="ARBA" id="ARBA00007161"/>
    </source>
</evidence>
<dbReference type="KEGG" id="mmt:Metme_2412"/>
<keyword evidence="6" id="KW-0175">Coiled coil</keyword>
<feature type="coiled-coil region" evidence="6">
    <location>
        <begin position="393"/>
        <end position="420"/>
    </location>
</feature>
<dbReference type="STRING" id="857087.Metme_2412"/>
<evidence type="ECO:0000259" key="9">
    <source>
        <dbReference type="SMART" id="SM00244"/>
    </source>
</evidence>
<dbReference type="Pfam" id="PF01145">
    <property type="entry name" value="Band_7"/>
    <property type="match status" value="1"/>
</dbReference>
<name>F9ZW08_METMM</name>
<feature type="transmembrane region" description="Helical" evidence="8">
    <location>
        <begin position="6"/>
        <end position="26"/>
    </location>
</feature>
<dbReference type="InterPro" id="IPR031905">
    <property type="entry name" value="Flotillin_C"/>
</dbReference>
<dbReference type="Proteomes" id="UP000008888">
    <property type="component" value="Chromosome"/>
</dbReference>
<evidence type="ECO:0000256" key="2">
    <source>
        <dbReference type="ARBA" id="ARBA00004236"/>
    </source>
</evidence>
<dbReference type="HOGENOM" id="CLU_013048_1_0_6"/>
<sequence length="566" mass="61355">MDQLMGLGYIVGTALVGLITIGLIFARLYRRSSKELAFVRTGLGGQKVVMDGGAVVLPIFHECVNINMNTLKLEVSRSGADSLITLDRLRVDAVAAFFVRVIPSVEGVASAAQTLGQRTMHPDSLKELVEDKFVDALRAAAVSMGMHQLLDKRGDFIQAVQNAVSEDLLKNGLELESVSLTRLDQTPIKFFDSQNAFDAEGLTKLTQQTQQRARERNEIEQDTAVAIAKKNYEATQLKLNIEKDQTFATLHQQQEVATRDVQQKAEIASITAQREREAQQAKIDAERLVQEAEVEKSRAIRQRQIEADREVQVAKIEQEKQTTLVEQDKQISIAEKSKAQSEAETLAHQARALAAGAEEQIKTARDVAIAERDKQIALVAADQDAQERAIGVRVAAEAEKDAAENQAEAIKIKAEAQQLQYQVEANGIEMRNAALNTLAAEQIAMQIKMKLLEVLPDIIEASVKPIEKIDSIKIVQVDGLSRGNSSAATEAGSSGNGSLADQAVSAALTYRAQQPILDAVLNEVGLKGGDLNHLVQAAAQGFSASEDTTQAAPANAQQTGTGKKPN</sequence>
<evidence type="ECO:0000313" key="11">
    <source>
        <dbReference type="Proteomes" id="UP000008888"/>
    </source>
</evidence>
<reference evidence="11" key="3">
    <citation type="submission" date="2011-05" db="EMBL/GenBank/DDBJ databases">
        <title>Complete sequence of Methylomonas methanica MC09.</title>
        <authorList>
            <consortium name="US DOE Joint Genome Institute"/>
            <person name="Lucas S."/>
            <person name="Han J."/>
            <person name="Lapidus A."/>
            <person name="Cheng J.-F."/>
            <person name="Goodwin L."/>
            <person name="Pitluck S."/>
            <person name="Peters L."/>
            <person name="Mikhailova N."/>
            <person name="Teshima H."/>
            <person name="Han C."/>
            <person name="Tapia R."/>
            <person name="Land M."/>
            <person name="Hauser L."/>
            <person name="Kyrpides N."/>
            <person name="Ivanova N."/>
            <person name="Pagani I."/>
            <person name="Stein L."/>
            <person name="Woyke T."/>
        </authorList>
    </citation>
    <scope>NUCLEOTIDE SEQUENCE [LARGE SCALE GENOMIC DNA]</scope>
    <source>
        <strain evidence="11">MC09</strain>
    </source>
</reference>
<feature type="domain" description="Band 7" evidence="9">
    <location>
        <begin position="26"/>
        <end position="195"/>
    </location>
</feature>
<dbReference type="PANTHER" id="PTHR13806:SF31">
    <property type="entry name" value="FLOTILLIN-LIKE PROTEIN 1-RELATED"/>
    <property type="match status" value="1"/>
</dbReference>
<dbReference type="SUPFAM" id="SSF117892">
    <property type="entry name" value="Band 7/SPFH domain"/>
    <property type="match status" value="1"/>
</dbReference>
<evidence type="ECO:0000256" key="8">
    <source>
        <dbReference type="SAM" id="Phobius"/>
    </source>
</evidence>
<dbReference type="InterPro" id="IPR001107">
    <property type="entry name" value="Band_7"/>
</dbReference>
<gene>
    <name evidence="10" type="ordered locus">Metme_2412</name>
</gene>
<comment type="similarity">
    <text evidence="3">Belongs to the band 7/mec-2 family. Flotillin subfamily.</text>
</comment>
<dbReference type="SMART" id="SM00244">
    <property type="entry name" value="PHB"/>
    <property type="match status" value="1"/>
</dbReference>
<dbReference type="AlphaFoldDB" id="F9ZW08"/>
<evidence type="ECO:0000313" key="10">
    <source>
        <dbReference type="EMBL" id="AEG00812.1"/>
    </source>
</evidence>
<dbReference type="PANTHER" id="PTHR13806">
    <property type="entry name" value="FLOTILLIN-RELATED"/>
    <property type="match status" value="1"/>
</dbReference>
<keyword evidence="8" id="KW-0812">Transmembrane</keyword>
<feature type="compositionally biased region" description="Low complexity" evidence="7">
    <location>
        <begin position="548"/>
        <end position="566"/>
    </location>
</feature>
<dbReference type="CDD" id="cd03399">
    <property type="entry name" value="SPFH_flotillin"/>
    <property type="match status" value="1"/>
</dbReference>
<comment type="subcellular location">
    <subcellularLocation>
        <location evidence="2">Cell membrane</location>
    </subcellularLocation>
    <subcellularLocation>
        <location evidence="1">Membrane</location>
        <topology evidence="1">Single-pass membrane protein</topology>
    </subcellularLocation>
</comment>
<keyword evidence="5 8" id="KW-0472">Membrane</keyword>
<dbReference type="eggNOG" id="COG2268">
    <property type="taxonomic scope" value="Bacteria"/>
</dbReference>
<dbReference type="OrthoDB" id="9815577at2"/>
<dbReference type="InterPro" id="IPR027705">
    <property type="entry name" value="Flotillin_fam"/>
</dbReference>
<dbReference type="RefSeq" id="WP_013819052.1">
    <property type="nucleotide sequence ID" value="NC_015572.1"/>
</dbReference>
<accession>F9ZW08</accession>
<keyword evidence="4" id="KW-1003">Cell membrane</keyword>